<evidence type="ECO:0000313" key="3">
    <source>
        <dbReference type="EMBL" id="SSA38251.1"/>
    </source>
</evidence>
<protein>
    <submittedName>
        <fullName evidence="3">Uncharacterized protein</fullName>
    </submittedName>
</protein>
<evidence type="ECO:0000256" key="1">
    <source>
        <dbReference type="SAM" id="SignalP"/>
    </source>
</evidence>
<evidence type="ECO:0000313" key="5">
    <source>
        <dbReference type="Proteomes" id="UP000251571"/>
    </source>
</evidence>
<evidence type="ECO:0000313" key="4">
    <source>
        <dbReference type="Proteomes" id="UP000245839"/>
    </source>
</evidence>
<proteinExistence type="predicted"/>
<dbReference type="EMBL" id="UETC01000001">
    <property type="protein sequence ID" value="SSA38251.1"/>
    <property type="molecule type" value="Genomic_DNA"/>
</dbReference>
<dbReference type="RefSeq" id="WP_109562571.1">
    <property type="nucleotide sequence ID" value="NZ_QGDJ01000001.1"/>
</dbReference>
<keyword evidence="4" id="KW-1185">Reference proteome</keyword>
<feature type="chain" id="PRO_5036058866" evidence="1">
    <location>
        <begin position="20"/>
        <end position="88"/>
    </location>
</feature>
<dbReference type="Proteomes" id="UP000245839">
    <property type="component" value="Unassembled WGS sequence"/>
</dbReference>
<keyword evidence="1" id="KW-0732">Signal</keyword>
<dbReference type="Proteomes" id="UP000251571">
    <property type="component" value="Unassembled WGS sequence"/>
</dbReference>
<reference evidence="2 4" key="2">
    <citation type="submission" date="2018-03" db="EMBL/GenBank/DDBJ databases">
        <title>Genomic Encyclopedia of Archaeal and Bacterial Type Strains, Phase II (KMG-II): from individual species to whole genera.</title>
        <authorList>
            <person name="Goeker M."/>
        </authorList>
    </citation>
    <scope>NUCLEOTIDE SEQUENCE [LARGE SCALE GENOMIC DNA]</scope>
    <source>
        <strain evidence="2 4">DSM 25227</strain>
    </source>
</reference>
<reference evidence="3 5" key="1">
    <citation type="submission" date="2016-10" db="EMBL/GenBank/DDBJ databases">
        <authorList>
            <person name="Cai Z."/>
        </authorList>
    </citation>
    <scope>NUCLEOTIDE SEQUENCE [LARGE SCALE GENOMIC DNA]</scope>
    <source>
        <strain evidence="3 5">DSM 25227</strain>
    </source>
</reference>
<feature type="signal peptide" evidence="1">
    <location>
        <begin position="1"/>
        <end position="19"/>
    </location>
</feature>
<accession>A0A2Y9A138</accession>
<name>A0A2Y9A138_9RHOB</name>
<dbReference type="EMBL" id="QGDJ01000001">
    <property type="protein sequence ID" value="PWJ21973.1"/>
    <property type="molecule type" value="Genomic_DNA"/>
</dbReference>
<sequence length="88" mass="9606">MIRPLLLAISLTAPLPVMAAPNAQLVASVQVRLDQLGFSDVDAALLSTRQIAALHTQLQGDALAFGPDWIRTRQKVKAILRLDPPRRD</sequence>
<evidence type="ECO:0000313" key="2">
    <source>
        <dbReference type="EMBL" id="PWJ21973.1"/>
    </source>
</evidence>
<dbReference type="AlphaFoldDB" id="A0A2Y9A138"/>
<organism evidence="3 5">
    <name type="scientific">Jannaschia seohaensis</name>
    <dbReference type="NCBI Taxonomy" id="475081"/>
    <lineage>
        <taxon>Bacteria</taxon>
        <taxon>Pseudomonadati</taxon>
        <taxon>Pseudomonadota</taxon>
        <taxon>Alphaproteobacteria</taxon>
        <taxon>Rhodobacterales</taxon>
        <taxon>Roseobacteraceae</taxon>
        <taxon>Jannaschia</taxon>
    </lineage>
</organism>
<gene>
    <name evidence="2" type="ORF">BCF38_101382</name>
    <name evidence="3" type="ORF">SAMN05421539_101382</name>
</gene>
<dbReference type="OrthoDB" id="7659287at2"/>